<keyword evidence="1" id="KW-0812">Transmembrane</keyword>
<dbReference type="AlphaFoldDB" id="A0A2T3ZIV2"/>
<name>A0A2T3ZIV2_TRIA4</name>
<feature type="transmembrane region" description="Helical" evidence="1">
    <location>
        <begin position="14"/>
        <end position="35"/>
    </location>
</feature>
<sequence length="64" mass="7265">MQASRVLVLDSRQKQSICIISPAPCLAFLVLLCHVTPRVKLRQKQHLHAPMLLPFLRKKGLKPP</sequence>
<reference evidence="2 3" key="1">
    <citation type="submission" date="2016-07" db="EMBL/GenBank/DDBJ databases">
        <title>Multiple horizontal gene transfer events from other fungi enriched the ability of initially mycotrophic Trichoderma (Ascomycota) to feed on dead plant biomass.</title>
        <authorList>
            <consortium name="DOE Joint Genome Institute"/>
            <person name="Aerts A."/>
            <person name="Atanasova L."/>
            <person name="Chenthamara K."/>
            <person name="Zhang J."/>
            <person name="Grujic M."/>
            <person name="Henrissat B."/>
            <person name="Kuo A."/>
            <person name="Salamov A."/>
            <person name="Lipzen A."/>
            <person name="Labutti K."/>
            <person name="Barry K."/>
            <person name="Miao Y."/>
            <person name="Rahimi M.J."/>
            <person name="Shen Q."/>
            <person name="Grigoriev I.V."/>
            <person name="Kubicek C.P."/>
            <person name="Druzhinina I.S."/>
        </authorList>
    </citation>
    <scope>NUCLEOTIDE SEQUENCE [LARGE SCALE GENOMIC DNA]</scope>
    <source>
        <strain evidence="2 3">CBS 433.97</strain>
    </source>
</reference>
<protein>
    <submittedName>
        <fullName evidence="2">Uncharacterized protein</fullName>
    </submittedName>
</protein>
<dbReference type="Proteomes" id="UP000240493">
    <property type="component" value="Unassembled WGS sequence"/>
</dbReference>
<keyword evidence="3" id="KW-1185">Reference proteome</keyword>
<evidence type="ECO:0000256" key="1">
    <source>
        <dbReference type="SAM" id="Phobius"/>
    </source>
</evidence>
<dbReference type="EMBL" id="KZ679258">
    <property type="protein sequence ID" value="PTB44712.1"/>
    <property type="molecule type" value="Genomic_DNA"/>
</dbReference>
<proteinExistence type="predicted"/>
<accession>A0A2T3ZIV2</accession>
<gene>
    <name evidence="2" type="ORF">M441DRAFT_354411</name>
</gene>
<keyword evidence="1" id="KW-1133">Transmembrane helix</keyword>
<organism evidence="2 3">
    <name type="scientific">Trichoderma asperellum (strain ATCC 204424 / CBS 433.97 / NBRC 101777)</name>
    <dbReference type="NCBI Taxonomy" id="1042311"/>
    <lineage>
        <taxon>Eukaryota</taxon>
        <taxon>Fungi</taxon>
        <taxon>Dikarya</taxon>
        <taxon>Ascomycota</taxon>
        <taxon>Pezizomycotina</taxon>
        <taxon>Sordariomycetes</taxon>
        <taxon>Hypocreomycetidae</taxon>
        <taxon>Hypocreales</taxon>
        <taxon>Hypocreaceae</taxon>
        <taxon>Trichoderma</taxon>
    </lineage>
</organism>
<evidence type="ECO:0000313" key="3">
    <source>
        <dbReference type="Proteomes" id="UP000240493"/>
    </source>
</evidence>
<keyword evidence="1" id="KW-0472">Membrane</keyword>
<evidence type="ECO:0000313" key="2">
    <source>
        <dbReference type="EMBL" id="PTB44712.1"/>
    </source>
</evidence>